<dbReference type="Proteomes" id="UP001169764">
    <property type="component" value="Unassembled WGS sequence"/>
</dbReference>
<dbReference type="InterPro" id="IPR004089">
    <property type="entry name" value="MCPsignal_dom"/>
</dbReference>
<reference evidence="6" key="1">
    <citation type="submission" date="2023-07" db="EMBL/GenBank/DDBJ databases">
        <authorList>
            <person name="Kim M."/>
        </authorList>
    </citation>
    <scope>NUCLEOTIDE SEQUENCE</scope>
    <source>
        <strain evidence="6">BIUV-7</strain>
    </source>
</reference>
<evidence type="ECO:0000256" key="4">
    <source>
        <dbReference type="SAM" id="MobiDB-lite"/>
    </source>
</evidence>
<dbReference type="EMBL" id="JAUOTP010000012">
    <property type="protein sequence ID" value="MDO6416718.1"/>
    <property type="molecule type" value="Genomic_DNA"/>
</dbReference>
<proteinExistence type="inferred from homology"/>
<dbReference type="SMART" id="SM00283">
    <property type="entry name" value="MA"/>
    <property type="match status" value="1"/>
</dbReference>
<name>A0ABT8YEE3_9SPHN</name>
<dbReference type="PRINTS" id="PR00260">
    <property type="entry name" value="CHEMTRNSDUCR"/>
</dbReference>
<evidence type="ECO:0000313" key="6">
    <source>
        <dbReference type="EMBL" id="MDO6416718.1"/>
    </source>
</evidence>
<feature type="domain" description="Methyl-accepting transducer" evidence="5">
    <location>
        <begin position="57"/>
        <end position="314"/>
    </location>
</feature>
<organism evidence="6 7">
    <name type="scientific">Sphingomonas natans</name>
    <dbReference type="NCBI Taxonomy" id="3063330"/>
    <lineage>
        <taxon>Bacteria</taxon>
        <taxon>Pseudomonadati</taxon>
        <taxon>Pseudomonadota</taxon>
        <taxon>Alphaproteobacteria</taxon>
        <taxon>Sphingomonadales</taxon>
        <taxon>Sphingomonadaceae</taxon>
        <taxon>Sphingomonas</taxon>
    </lineage>
</organism>
<protein>
    <submittedName>
        <fullName evidence="6">Methyl-accepting chemotaxis protein</fullName>
    </submittedName>
</protein>
<comment type="similarity">
    <text evidence="2">Belongs to the methyl-accepting chemotaxis (MCP) protein family.</text>
</comment>
<dbReference type="Gene3D" id="1.10.287.950">
    <property type="entry name" value="Methyl-accepting chemotaxis protein"/>
    <property type="match status" value="2"/>
</dbReference>
<feature type="domain" description="Methyl-accepting transducer" evidence="5">
    <location>
        <begin position="357"/>
        <end position="628"/>
    </location>
</feature>
<comment type="caution">
    <text evidence="6">The sequence shown here is derived from an EMBL/GenBank/DDBJ whole genome shotgun (WGS) entry which is preliminary data.</text>
</comment>
<dbReference type="PANTHER" id="PTHR32089:SF112">
    <property type="entry name" value="LYSOZYME-LIKE PROTEIN-RELATED"/>
    <property type="match status" value="1"/>
</dbReference>
<evidence type="ECO:0000259" key="5">
    <source>
        <dbReference type="PROSITE" id="PS50111"/>
    </source>
</evidence>
<dbReference type="PROSITE" id="PS50111">
    <property type="entry name" value="CHEMOTAXIS_TRANSDUC_2"/>
    <property type="match status" value="2"/>
</dbReference>
<evidence type="ECO:0000256" key="2">
    <source>
        <dbReference type="ARBA" id="ARBA00029447"/>
    </source>
</evidence>
<keyword evidence="7" id="KW-1185">Reference proteome</keyword>
<accession>A0ABT8YEE3</accession>
<dbReference type="SUPFAM" id="SSF58104">
    <property type="entry name" value="Methyl-accepting chemotaxis protein (MCP) signaling domain"/>
    <property type="match status" value="2"/>
</dbReference>
<evidence type="ECO:0000256" key="1">
    <source>
        <dbReference type="ARBA" id="ARBA00023224"/>
    </source>
</evidence>
<dbReference type="InterPro" id="IPR004090">
    <property type="entry name" value="Chemotax_Me-accpt_rcpt"/>
</dbReference>
<evidence type="ECO:0000256" key="3">
    <source>
        <dbReference type="PROSITE-ProRule" id="PRU00284"/>
    </source>
</evidence>
<dbReference type="Pfam" id="PF00015">
    <property type="entry name" value="MCPsignal"/>
    <property type="match status" value="2"/>
</dbReference>
<evidence type="ECO:0000313" key="7">
    <source>
        <dbReference type="Proteomes" id="UP001169764"/>
    </source>
</evidence>
<gene>
    <name evidence="6" type="ORF">Q4F19_20200</name>
</gene>
<dbReference type="PANTHER" id="PTHR32089">
    <property type="entry name" value="METHYL-ACCEPTING CHEMOTAXIS PROTEIN MCPB"/>
    <property type="match status" value="1"/>
</dbReference>
<sequence length="639" mass="65235">MALVKKSTLRSPSRTVGASPDEQMAAPRPVVRRAPSKASAATVIERIDQATQELASGLAEASAASVELQQSMDRISSGAEEAAGAAQESLGAIAALGAAFQKARDRAAQASRQSAIVEAAFQAAGVQIDTSVAAIELNARRQAGAVEIIGSLENAAARIGEIGQTVADLSEQTSLLALNAAIEAARAGDSGAAFAVVADEVRALAESSESNAGEIQTLAGGIATDVRIVAGRIRSASEIATAEADAGRQVIDQLDKGRAELTALTTDMEGILLSAVEADTAAREAERGAEQVASAAEEQSAAAAEAQQAIEQQSVSLDQSQQTAEELGKVTAMLQDGGARRASAEEVAAAAEELSATVQELSGASSQIQVAIEQIGRGAEIQAAATLQANSAMTQIERSAAAAQERASRTSDRIGAVVADVAISRETIGRLANGVETSLVETRSVLGLLTTLGDTGRRIEKITDGLALIAVQTNMLAVSGSVESTRAAEAGLGFANVAGDIRKLSRESALNAERAKDTVRAIQDQIASVRRDLDQIVGAAEGELAHNRAMVERLKIITADLESAQTASLGISDDAAAILRSVREVRSGTEQIATAAEIGSGAAREAASAARQQSQGAEMLAAAIEEIASLATALIETAA</sequence>
<feature type="region of interest" description="Disordered" evidence="4">
    <location>
        <begin position="1"/>
        <end position="37"/>
    </location>
</feature>
<keyword evidence="1 3" id="KW-0807">Transducer</keyword>